<feature type="compositionally biased region" description="Polar residues" evidence="1">
    <location>
        <begin position="529"/>
        <end position="539"/>
    </location>
</feature>
<organism evidence="4 5">
    <name type="scientific">Lactuca sativa</name>
    <name type="common">Garden lettuce</name>
    <dbReference type="NCBI Taxonomy" id="4236"/>
    <lineage>
        <taxon>Eukaryota</taxon>
        <taxon>Viridiplantae</taxon>
        <taxon>Streptophyta</taxon>
        <taxon>Embryophyta</taxon>
        <taxon>Tracheophyta</taxon>
        <taxon>Spermatophyta</taxon>
        <taxon>Magnoliopsida</taxon>
        <taxon>eudicotyledons</taxon>
        <taxon>Gunneridae</taxon>
        <taxon>Pentapetalae</taxon>
        <taxon>asterids</taxon>
        <taxon>campanulids</taxon>
        <taxon>Asterales</taxon>
        <taxon>Asteraceae</taxon>
        <taxon>Cichorioideae</taxon>
        <taxon>Cichorieae</taxon>
        <taxon>Lactucinae</taxon>
        <taxon>Lactuca</taxon>
    </lineage>
</organism>
<feature type="domain" description="HAT C-terminal dimerisation" evidence="3">
    <location>
        <begin position="413"/>
        <end position="478"/>
    </location>
</feature>
<evidence type="ECO:0008006" key="6">
    <source>
        <dbReference type="Google" id="ProtNLM"/>
    </source>
</evidence>
<evidence type="ECO:0000256" key="1">
    <source>
        <dbReference type="SAM" id="MobiDB-lite"/>
    </source>
</evidence>
<evidence type="ECO:0000259" key="3">
    <source>
        <dbReference type="Pfam" id="PF05699"/>
    </source>
</evidence>
<dbReference type="Proteomes" id="UP000235145">
    <property type="component" value="Unassembled WGS sequence"/>
</dbReference>
<dbReference type="EMBL" id="NBSK02000002">
    <property type="protein sequence ID" value="KAJ0223026.1"/>
    <property type="molecule type" value="Genomic_DNA"/>
</dbReference>
<keyword evidence="5" id="KW-1185">Reference proteome</keyword>
<dbReference type="Pfam" id="PF05699">
    <property type="entry name" value="Dimer_Tnp_hAT"/>
    <property type="match status" value="1"/>
</dbReference>
<feature type="domain" description="DUF659" evidence="2">
    <location>
        <begin position="81"/>
        <end position="227"/>
    </location>
</feature>
<dbReference type="Pfam" id="PF04937">
    <property type="entry name" value="DUF659"/>
    <property type="match status" value="1"/>
</dbReference>
<feature type="region of interest" description="Disordered" evidence="1">
    <location>
        <begin position="525"/>
        <end position="545"/>
    </location>
</feature>
<sequence>MYSFVMLPHEVIRPRTFPPFWFGGVTTIKSAMQSKAKLHDVDLAIAMWFYDACVPMNACNSPYFQHMVDKIASIGHEYKAPNYHALRVNLLKDAKKSVSLLIDSFREQWVDTGCTIMSDGWRDIRQRHLINFLVYCPKGISFLKSAGASDIQSNATNLCNLFAEIVEMVGKNNVVQLVVTDNVANYKLVGTKLSERYPTITWSPCATHCLNLILKDVSELDNVKSAIRFGIAFIALQSLFDHKSDLQAMVTSNEFKKMLNVGNAADCRDIVMNKEFWKNCLIIVKVMTPLLKLLRLCDSDEKPTISYVYEGMRRARKGVKELFKKKKELYKPRWDRILRKSIHCVTYWLNPAIQYDCENLCKMNEVFQGVLDMAKKNFNGDELVDLTMSLGHFREAAGTFGRPSAVASRSISRPDEWWKLFGGDLPVLQKFAIRILSETTSSCGSERNWSVFERIHTKRRNRLEHQRLNDLVFVHYNLRLENRFKIDKRVYDPLDYENIDKTDFWVVEEEPEGELDYNELENMLEHEPASQTEDGTSVGVSDDEVDTEFQLLSDHEIDAFNAPMSQDQ</sequence>
<dbReference type="AlphaFoldDB" id="A0A9R1XRH7"/>
<comment type="caution">
    <text evidence="4">The sequence shown here is derived from an EMBL/GenBank/DDBJ whole genome shotgun (WGS) entry which is preliminary data.</text>
</comment>
<dbReference type="GO" id="GO:0046983">
    <property type="term" value="F:protein dimerization activity"/>
    <property type="evidence" value="ECO:0007669"/>
    <property type="project" value="InterPro"/>
</dbReference>
<evidence type="ECO:0000259" key="2">
    <source>
        <dbReference type="Pfam" id="PF04937"/>
    </source>
</evidence>
<protein>
    <recommendedName>
        <fullName evidence="6">DUF659 domain-containing protein</fullName>
    </recommendedName>
</protein>
<dbReference type="PANTHER" id="PTHR32166">
    <property type="entry name" value="OSJNBA0013A04.12 PROTEIN"/>
    <property type="match status" value="1"/>
</dbReference>
<dbReference type="InterPro" id="IPR012337">
    <property type="entry name" value="RNaseH-like_sf"/>
</dbReference>
<gene>
    <name evidence="4" type="ORF">LSAT_V11C200061760</name>
</gene>
<dbReference type="SUPFAM" id="SSF53098">
    <property type="entry name" value="Ribonuclease H-like"/>
    <property type="match status" value="1"/>
</dbReference>
<reference evidence="4 5" key="1">
    <citation type="journal article" date="2017" name="Nat. Commun.">
        <title>Genome assembly with in vitro proximity ligation data and whole-genome triplication in lettuce.</title>
        <authorList>
            <person name="Reyes-Chin-Wo S."/>
            <person name="Wang Z."/>
            <person name="Yang X."/>
            <person name="Kozik A."/>
            <person name="Arikit S."/>
            <person name="Song C."/>
            <person name="Xia L."/>
            <person name="Froenicke L."/>
            <person name="Lavelle D.O."/>
            <person name="Truco M.J."/>
            <person name="Xia R."/>
            <person name="Zhu S."/>
            <person name="Xu C."/>
            <person name="Xu H."/>
            <person name="Xu X."/>
            <person name="Cox K."/>
            <person name="Korf I."/>
            <person name="Meyers B.C."/>
            <person name="Michelmore R.W."/>
        </authorList>
    </citation>
    <scope>NUCLEOTIDE SEQUENCE [LARGE SCALE GENOMIC DNA]</scope>
    <source>
        <strain evidence="5">cv. Salinas</strain>
        <tissue evidence="4">Seedlings</tissue>
    </source>
</reference>
<evidence type="ECO:0000313" key="5">
    <source>
        <dbReference type="Proteomes" id="UP000235145"/>
    </source>
</evidence>
<evidence type="ECO:0000313" key="4">
    <source>
        <dbReference type="EMBL" id="KAJ0223026.1"/>
    </source>
</evidence>
<dbReference type="InterPro" id="IPR007021">
    <property type="entry name" value="DUF659"/>
</dbReference>
<name>A0A9R1XRH7_LACSA</name>
<dbReference type="PANTHER" id="PTHR32166:SF121">
    <property type="entry name" value="DUF659 DOMAIN-CONTAINING PROTEIN"/>
    <property type="match status" value="1"/>
</dbReference>
<proteinExistence type="predicted"/>
<dbReference type="InterPro" id="IPR008906">
    <property type="entry name" value="HATC_C_dom"/>
</dbReference>
<accession>A0A9R1XRH7</accession>